<keyword evidence="2 7" id="KW-0808">Transferase</keyword>
<keyword evidence="3 7" id="KW-0812">Transmembrane</keyword>
<feature type="transmembrane region" description="Helical" evidence="7">
    <location>
        <begin position="153"/>
        <end position="177"/>
    </location>
</feature>
<accession>A0A023B7H9</accession>
<dbReference type="GeneID" id="22912546"/>
<dbReference type="Proteomes" id="UP000019763">
    <property type="component" value="Unassembled WGS sequence"/>
</dbReference>
<evidence type="ECO:0000256" key="5">
    <source>
        <dbReference type="ARBA" id="ARBA00023136"/>
    </source>
</evidence>
<comment type="caution">
    <text evidence="9">The sequence shown here is derived from an EMBL/GenBank/DDBJ whole genome shotgun (WGS) entry which is preliminary data.</text>
</comment>
<evidence type="ECO:0000256" key="7">
    <source>
        <dbReference type="RuleBase" id="RU079119"/>
    </source>
</evidence>
<comment type="domain">
    <text evidence="7">The DHHC domain is required for palmitoyltransferase activity.</text>
</comment>
<protein>
    <recommendedName>
        <fullName evidence="7">Palmitoyltransferase</fullName>
        <ecNumber evidence="7">2.3.1.225</ecNumber>
    </recommendedName>
</protein>
<evidence type="ECO:0000256" key="6">
    <source>
        <dbReference type="ARBA" id="ARBA00023315"/>
    </source>
</evidence>
<dbReference type="GO" id="GO:0019706">
    <property type="term" value="F:protein-cysteine S-palmitoyltransferase activity"/>
    <property type="evidence" value="ECO:0007669"/>
    <property type="project" value="UniProtKB-EC"/>
</dbReference>
<comment type="caution">
    <text evidence="7">Lacks conserved residue(s) required for the propagation of feature annotation.</text>
</comment>
<dbReference type="GO" id="GO:0016020">
    <property type="term" value="C:membrane"/>
    <property type="evidence" value="ECO:0007669"/>
    <property type="project" value="UniProtKB-SubCell"/>
</dbReference>
<dbReference type="PANTHER" id="PTHR22883">
    <property type="entry name" value="ZINC FINGER DHHC DOMAIN CONTAINING PROTEIN"/>
    <property type="match status" value="1"/>
</dbReference>
<evidence type="ECO:0000256" key="4">
    <source>
        <dbReference type="ARBA" id="ARBA00022989"/>
    </source>
</evidence>
<dbReference type="PROSITE" id="PS50216">
    <property type="entry name" value="DHHC"/>
    <property type="match status" value="1"/>
</dbReference>
<comment type="similarity">
    <text evidence="7">Belongs to the DHHC palmitoyltransferase family.</text>
</comment>
<evidence type="ECO:0000259" key="8">
    <source>
        <dbReference type="Pfam" id="PF01529"/>
    </source>
</evidence>
<name>A0A023B7H9_GRENI</name>
<keyword evidence="4 7" id="KW-1133">Transmembrane helix</keyword>
<dbReference type="OrthoDB" id="5977743at2759"/>
<keyword evidence="5 7" id="KW-0472">Membrane</keyword>
<comment type="catalytic activity">
    <reaction evidence="7">
        <text>L-cysteinyl-[protein] + hexadecanoyl-CoA = S-hexadecanoyl-L-cysteinyl-[protein] + CoA</text>
        <dbReference type="Rhea" id="RHEA:36683"/>
        <dbReference type="Rhea" id="RHEA-COMP:10131"/>
        <dbReference type="Rhea" id="RHEA-COMP:11032"/>
        <dbReference type="ChEBI" id="CHEBI:29950"/>
        <dbReference type="ChEBI" id="CHEBI:57287"/>
        <dbReference type="ChEBI" id="CHEBI:57379"/>
        <dbReference type="ChEBI" id="CHEBI:74151"/>
        <dbReference type="EC" id="2.3.1.225"/>
    </reaction>
</comment>
<evidence type="ECO:0000256" key="2">
    <source>
        <dbReference type="ARBA" id="ARBA00022679"/>
    </source>
</evidence>
<dbReference type="Pfam" id="PF01529">
    <property type="entry name" value="DHHC"/>
    <property type="match status" value="1"/>
</dbReference>
<dbReference type="RefSeq" id="XP_011130261.1">
    <property type="nucleotide sequence ID" value="XM_011131959.1"/>
</dbReference>
<dbReference type="GO" id="GO:0005794">
    <property type="term" value="C:Golgi apparatus"/>
    <property type="evidence" value="ECO:0007669"/>
    <property type="project" value="TreeGrafter"/>
</dbReference>
<dbReference type="GO" id="GO:0006612">
    <property type="term" value="P:protein targeting to membrane"/>
    <property type="evidence" value="ECO:0007669"/>
    <property type="project" value="TreeGrafter"/>
</dbReference>
<dbReference type="VEuPathDB" id="CryptoDB:GNI_069210"/>
<dbReference type="EC" id="2.3.1.225" evidence="7"/>
<evidence type="ECO:0000256" key="1">
    <source>
        <dbReference type="ARBA" id="ARBA00004141"/>
    </source>
</evidence>
<dbReference type="InterPro" id="IPR001594">
    <property type="entry name" value="Palmitoyltrfase_DHHC"/>
</dbReference>
<evidence type="ECO:0000313" key="10">
    <source>
        <dbReference type="Proteomes" id="UP000019763"/>
    </source>
</evidence>
<gene>
    <name evidence="9" type="ORF">GNI_069210</name>
</gene>
<reference evidence="9" key="1">
    <citation type="submission" date="2013-12" db="EMBL/GenBank/DDBJ databases">
        <authorList>
            <person name="Omoto C.K."/>
            <person name="Sibley D."/>
            <person name="Venepally P."/>
            <person name="Hadjithomas M."/>
            <person name="Karamycheva S."/>
            <person name="Brunk B."/>
            <person name="Roos D."/>
            <person name="Caler E."/>
            <person name="Lorenzi H."/>
        </authorList>
    </citation>
    <scope>NUCLEOTIDE SEQUENCE</scope>
</reference>
<keyword evidence="10" id="KW-1185">Reference proteome</keyword>
<comment type="subcellular location">
    <subcellularLocation>
        <location evidence="1">Membrane</location>
        <topology evidence="1">Multi-pass membrane protein</topology>
    </subcellularLocation>
</comment>
<proteinExistence type="inferred from homology"/>
<keyword evidence="6 7" id="KW-0012">Acyltransferase</keyword>
<evidence type="ECO:0000313" key="9">
    <source>
        <dbReference type="EMBL" id="EZG67360.1"/>
    </source>
</evidence>
<organism evidence="9 10">
    <name type="scientific">Gregarina niphandrodes</name>
    <name type="common">Septate eugregarine</name>
    <dbReference type="NCBI Taxonomy" id="110365"/>
    <lineage>
        <taxon>Eukaryota</taxon>
        <taxon>Sar</taxon>
        <taxon>Alveolata</taxon>
        <taxon>Apicomplexa</taxon>
        <taxon>Conoidasida</taxon>
        <taxon>Gregarinasina</taxon>
        <taxon>Eugregarinorida</taxon>
        <taxon>Gregarinidae</taxon>
        <taxon>Gregarina</taxon>
    </lineage>
</organism>
<sequence>MGKGEVLSGYHRIASFFAITWNLYAYLRLWESDPGFVREETLVETEPVFEGARSSETAPNKTMRITRSKARALAALAKERAATEAAMEAERSLDPLSATRRIGGRKGSKSKEEDDLQICADRYCYTCEGVVRGHDHHCVWLKNCIGSNNWQPFVLFLATHAAMCLYGIYLTLSILRFDAIYRGMNRRKKAPYPLSWHPPTLASTHFGY</sequence>
<dbReference type="GO" id="GO:0005783">
    <property type="term" value="C:endoplasmic reticulum"/>
    <property type="evidence" value="ECO:0007669"/>
    <property type="project" value="TreeGrafter"/>
</dbReference>
<evidence type="ECO:0000256" key="3">
    <source>
        <dbReference type="ARBA" id="ARBA00022692"/>
    </source>
</evidence>
<dbReference type="EMBL" id="AFNH02000519">
    <property type="protein sequence ID" value="EZG67360.1"/>
    <property type="molecule type" value="Genomic_DNA"/>
</dbReference>
<dbReference type="InterPro" id="IPR039859">
    <property type="entry name" value="PFA4/ZDH16/20/ERF2-like"/>
</dbReference>
<dbReference type="AlphaFoldDB" id="A0A023B7H9"/>
<feature type="domain" description="Palmitoyltransferase DHHC" evidence="8">
    <location>
        <begin position="122"/>
        <end position="176"/>
    </location>
</feature>